<gene>
    <name evidence="3" type="ORF">CIT31_05895</name>
</gene>
<dbReference type="OrthoDB" id="7860729at2"/>
<feature type="transmembrane region" description="Helical" evidence="1">
    <location>
        <begin position="21"/>
        <end position="41"/>
    </location>
</feature>
<dbReference type="Proteomes" id="UP000215931">
    <property type="component" value="Unassembled WGS sequence"/>
</dbReference>
<comment type="caution">
    <text evidence="3">The sequence shown here is derived from an EMBL/GenBank/DDBJ whole genome shotgun (WGS) entry which is preliminary data.</text>
</comment>
<keyword evidence="4" id="KW-1185">Reference proteome</keyword>
<reference evidence="3 4" key="1">
    <citation type="submission" date="2017-08" db="EMBL/GenBank/DDBJ databases">
        <title>Mesorhizobium wenxinae sp. nov., a novel rhizobial species isolated from root nodules of chickpea (Cicer arietinum L.).</title>
        <authorList>
            <person name="Zhang J."/>
        </authorList>
    </citation>
    <scope>NUCLEOTIDE SEQUENCE [LARGE SCALE GENOMIC DNA]</scope>
    <source>
        <strain evidence="4">WYCCWR 10019</strain>
    </source>
</reference>
<organism evidence="3 4">
    <name type="scientific">Mesorhizobium wenxiniae</name>
    <dbReference type="NCBI Taxonomy" id="2014805"/>
    <lineage>
        <taxon>Bacteria</taxon>
        <taxon>Pseudomonadati</taxon>
        <taxon>Pseudomonadota</taxon>
        <taxon>Alphaproteobacteria</taxon>
        <taxon>Hyphomicrobiales</taxon>
        <taxon>Phyllobacteriaceae</taxon>
        <taxon>Mesorhizobium</taxon>
    </lineage>
</organism>
<dbReference type="AlphaFoldDB" id="A0A271KMF8"/>
<feature type="domain" description="TadE-like" evidence="2">
    <location>
        <begin position="20"/>
        <end position="62"/>
    </location>
</feature>
<dbReference type="EMBL" id="NPKH01000014">
    <property type="protein sequence ID" value="PAP96215.1"/>
    <property type="molecule type" value="Genomic_DNA"/>
</dbReference>
<accession>A0A271KMF8</accession>
<dbReference type="Pfam" id="PF07811">
    <property type="entry name" value="TadE"/>
    <property type="match status" value="1"/>
</dbReference>
<proteinExistence type="predicted"/>
<keyword evidence="1" id="KW-0472">Membrane</keyword>
<dbReference type="InterPro" id="IPR012495">
    <property type="entry name" value="TadE-like_dom"/>
</dbReference>
<evidence type="ECO:0000313" key="4">
    <source>
        <dbReference type="Proteomes" id="UP000215931"/>
    </source>
</evidence>
<sequence length="177" mass="18838">MAMIAALYHRLHRFRREQRGTALVEMALIAPLMLILSAGVFEFGNMIHQKLLMEAGLSDAARFAARCNSQLYTKAGLAAINCADIATNIAVFGNAAGTGNARIVGWQKANVTVTIAASGSCHDAVVAGVTQYRATTAQVCIVRAAGTLAYSGIGMLSLVRIGPMTLNSSHEERLIRF</sequence>
<name>A0A271KMF8_9HYPH</name>
<keyword evidence="1" id="KW-0812">Transmembrane</keyword>
<protein>
    <submittedName>
        <fullName evidence="3">Pilus assembly protein TadE</fullName>
    </submittedName>
</protein>
<evidence type="ECO:0000256" key="1">
    <source>
        <dbReference type="SAM" id="Phobius"/>
    </source>
</evidence>
<evidence type="ECO:0000313" key="3">
    <source>
        <dbReference type="EMBL" id="PAP96215.1"/>
    </source>
</evidence>
<evidence type="ECO:0000259" key="2">
    <source>
        <dbReference type="Pfam" id="PF07811"/>
    </source>
</evidence>
<keyword evidence="1" id="KW-1133">Transmembrane helix</keyword>